<accession>A0ABW5BK25</accession>
<keyword evidence="1" id="KW-0812">Transmembrane</keyword>
<evidence type="ECO:0000256" key="1">
    <source>
        <dbReference type="SAM" id="Phobius"/>
    </source>
</evidence>
<comment type="caution">
    <text evidence="2">The sequence shown here is derived from an EMBL/GenBank/DDBJ whole genome shotgun (WGS) entry which is preliminary data.</text>
</comment>
<feature type="transmembrane region" description="Helical" evidence="1">
    <location>
        <begin position="69"/>
        <end position="89"/>
    </location>
</feature>
<feature type="transmembrane region" description="Helical" evidence="1">
    <location>
        <begin position="38"/>
        <end position="57"/>
    </location>
</feature>
<evidence type="ECO:0000313" key="3">
    <source>
        <dbReference type="Proteomes" id="UP001597294"/>
    </source>
</evidence>
<dbReference type="Proteomes" id="UP001597294">
    <property type="component" value="Unassembled WGS sequence"/>
</dbReference>
<reference evidence="3" key="1">
    <citation type="journal article" date="2019" name="Int. J. Syst. Evol. Microbiol.">
        <title>The Global Catalogue of Microorganisms (GCM) 10K type strain sequencing project: providing services to taxonomists for standard genome sequencing and annotation.</title>
        <authorList>
            <consortium name="The Broad Institute Genomics Platform"/>
            <consortium name="The Broad Institute Genome Sequencing Center for Infectious Disease"/>
            <person name="Wu L."/>
            <person name="Ma J."/>
        </authorList>
    </citation>
    <scope>NUCLEOTIDE SEQUENCE [LARGE SCALE GENOMIC DNA]</scope>
    <source>
        <strain evidence="3">CGMCC 4.7192</strain>
    </source>
</reference>
<gene>
    <name evidence="2" type="ORF">ACFSKO_09400</name>
</gene>
<sequence length="196" mass="23330">MYILFRFFLLFCSKDFIHFYLDLRKKGVVNPQVLSSAAFYAFLYMGIFFAACFFLYYRMMESHLQYDWTFRGWLIFVCLIIFGFCFVWIKSLEEALYAYSDGIVVVGRLISKKWSKKGFSLKYQFDADGEQLFLTKDRQSYFKAKKVSVGHELPIIYAKSSPRHAKFYNPDNFSKYCLDTTKEPPKIKVPERKYVL</sequence>
<keyword evidence="3" id="KW-1185">Reference proteome</keyword>
<dbReference type="RefSeq" id="WP_380250812.1">
    <property type="nucleotide sequence ID" value="NZ_JBHUII010000004.1"/>
</dbReference>
<dbReference type="EMBL" id="JBHUII010000004">
    <property type="protein sequence ID" value="MFD2205826.1"/>
    <property type="molecule type" value="Genomic_DNA"/>
</dbReference>
<name>A0ABW5BK25_9PROT</name>
<evidence type="ECO:0000313" key="2">
    <source>
        <dbReference type="EMBL" id="MFD2205826.1"/>
    </source>
</evidence>
<proteinExistence type="predicted"/>
<keyword evidence="1" id="KW-1133">Transmembrane helix</keyword>
<protein>
    <recommendedName>
        <fullName evidence="4">DUF5673 domain-containing protein</fullName>
    </recommendedName>
</protein>
<organism evidence="2 3">
    <name type="scientific">Kiloniella antarctica</name>
    <dbReference type="NCBI Taxonomy" id="1550907"/>
    <lineage>
        <taxon>Bacteria</taxon>
        <taxon>Pseudomonadati</taxon>
        <taxon>Pseudomonadota</taxon>
        <taxon>Alphaproteobacteria</taxon>
        <taxon>Rhodospirillales</taxon>
        <taxon>Kiloniellaceae</taxon>
        <taxon>Kiloniella</taxon>
    </lineage>
</organism>
<evidence type="ECO:0008006" key="4">
    <source>
        <dbReference type="Google" id="ProtNLM"/>
    </source>
</evidence>
<keyword evidence="1" id="KW-0472">Membrane</keyword>